<dbReference type="InParanoid" id="W3XMS8"/>
<dbReference type="Pfam" id="PF08508">
    <property type="entry name" value="DUF1746"/>
    <property type="match status" value="1"/>
</dbReference>
<dbReference type="GO" id="GO:0032933">
    <property type="term" value="P:SREBP signaling pathway"/>
    <property type="evidence" value="ECO:0007669"/>
    <property type="project" value="InterPro"/>
</dbReference>
<evidence type="ECO:0000256" key="1">
    <source>
        <dbReference type="SAM" id="MobiDB-lite"/>
    </source>
</evidence>
<evidence type="ECO:0000256" key="2">
    <source>
        <dbReference type="SAM" id="Phobius"/>
    </source>
</evidence>
<proteinExistence type="predicted"/>
<dbReference type="AlphaFoldDB" id="W3XMS8"/>
<dbReference type="GO" id="GO:0005783">
    <property type="term" value="C:endoplasmic reticulum"/>
    <property type="evidence" value="ECO:0007669"/>
    <property type="project" value="TreeGrafter"/>
</dbReference>
<name>W3XMS8_PESFW</name>
<dbReference type="HOGENOM" id="CLU_052067_0_0_1"/>
<feature type="compositionally biased region" description="Acidic residues" evidence="1">
    <location>
        <begin position="23"/>
        <end position="37"/>
    </location>
</feature>
<feature type="compositionally biased region" description="Basic and acidic residues" evidence="1">
    <location>
        <begin position="229"/>
        <end position="239"/>
    </location>
</feature>
<dbReference type="EMBL" id="KI912109">
    <property type="protein sequence ID" value="ETS86601.1"/>
    <property type="molecule type" value="Genomic_DNA"/>
</dbReference>
<dbReference type="STRING" id="1229662.W3XMS8"/>
<dbReference type="PANTHER" id="PTHR39405:SF1">
    <property type="entry name" value="DSC E3 UBIQUITIN LIGASE COMPLEX SUBUNIT 4"/>
    <property type="match status" value="1"/>
</dbReference>
<feature type="compositionally biased region" description="Polar residues" evidence="1">
    <location>
        <begin position="39"/>
        <end position="50"/>
    </location>
</feature>
<evidence type="ECO:0000313" key="4">
    <source>
        <dbReference type="EMBL" id="ETS86601.1"/>
    </source>
</evidence>
<gene>
    <name evidence="4" type="ORF">PFICI_00429</name>
</gene>
<feature type="region of interest" description="Disordered" evidence="1">
    <location>
        <begin position="1"/>
        <end position="61"/>
    </location>
</feature>
<dbReference type="GeneID" id="19265442"/>
<dbReference type="KEGG" id="pfy:PFICI_00429"/>
<dbReference type="RefSeq" id="XP_007827201.1">
    <property type="nucleotide sequence ID" value="XM_007829010.1"/>
</dbReference>
<reference evidence="5" key="1">
    <citation type="journal article" date="2015" name="BMC Genomics">
        <title>Genomic and transcriptomic analysis of the endophytic fungus Pestalotiopsis fici reveals its lifestyle and high potential for synthesis of natural products.</title>
        <authorList>
            <person name="Wang X."/>
            <person name="Zhang X."/>
            <person name="Liu L."/>
            <person name="Xiang M."/>
            <person name="Wang W."/>
            <person name="Sun X."/>
            <person name="Che Y."/>
            <person name="Guo L."/>
            <person name="Liu G."/>
            <person name="Guo L."/>
            <person name="Wang C."/>
            <person name="Yin W.B."/>
            <person name="Stadler M."/>
            <person name="Zhang X."/>
            <person name="Liu X."/>
        </authorList>
    </citation>
    <scope>NUCLEOTIDE SEQUENCE [LARGE SCALE GENOMIC DNA]</scope>
    <source>
        <strain evidence="5">W106-1 / CGMCC3.15140</strain>
    </source>
</reference>
<feature type="region of interest" description="Disordered" evidence="1">
    <location>
        <begin position="207"/>
        <end position="243"/>
    </location>
</feature>
<protein>
    <recommendedName>
        <fullName evidence="3">DUF1746 domain-containing protein</fullName>
    </recommendedName>
</protein>
<keyword evidence="5" id="KW-1185">Reference proteome</keyword>
<dbReference type="OMA" id="DCSFFWL"/>
<dbReference type="InterPro" id="IPR013715">
    <property type="entry name" value="DUF1746"/>
</dbReference>
<sequence length="347" mass="38014">MNHDPTPTSPADDPDANPRPREEEDIAAAAVDDDDDNGAPSQQQNGSAAGTTPRRRPKLSKKEKAGMAKKLAFLIHLLTSLDLLIYAELCVLYYMDCSFFRLLIRWIPHWLFLSVKLEIAIIPYFNYPIGAIIGPNVFCMFLHLVTSLPQASEISRGYLHGGVLVDFVGQKAPTSKFSLLLVDLVVLCLQCLMLSVNLEKDRIKKILNPPRQPEGSAGTAAAAATNPNQDHDHEERGVLREGPNIDELDGIEMQTFGSDGAETTSLLRQRDSNQEGLRDILASGNAILADFHVRTALRRAWTDRGNTSEAAAAYTLQNVSYNATLAALAAQRRARLAAAQTGANRRT</sequence>
<dbReference type="OrthoDB" id="5428737at2759"/>
<dbReference type="eggNOG" id="ENOG502S4TY">
    <property type="taxonomic scope" value="Eukaryota"/>
</dbReference>
<evidence type="ECO:0000259" key="3">
    <source>
        <dbReference type="Pfam" id="PF08508"/>
    </source>
</evidence>
<accession>W3XMS8</accession>
<evidence type="ECO:0000313" key="5">
    <source>
        <dbReference type="Proteomes" id="UP000030651"/>
    </source>
</evidence>
<keyword evidence="2" id="KW-1133">Transmembrane helix</keyword>
<keyword evidence="2" id="KW-0472">Membrane</keyword>
<dbReference type="InterPro" id="IPR038967">
    <property type="entry name" value="Dsc4-like"/>
</dbReference>
<dbReference type="GO" id="GO:0044695">
    <property type="term" value="C:Dsc E3 ubiquitin ligase complex"/>
    <property type="evidence" value="ECO:0007669"/>
    <property type="project" value="InterPro"/>
</dbReference>
<feature type="transmembrane region" description="Helical" evidence="2">
    <location>
        <begin position="132"/>
        <end position="151"/>
    </location>
</feature>
<keyword evidence="2" id="KW-0812">Transmembrane</keyword>
<feature type="domain" description="DUF1746" evidence="3">
    <location>
        <begin position="80"/>
        <end position="193"/>
    </location>
</feature>
<dbReference type="PANTHER" id="PTHR39405">
    <property type="entry name" value="DSC E3 UBIQUITIN LIGASE COMPLEX SUBUNIT 4"/>
    <property type="match status" value="1"/>
</dbReference>
<organism evidence="4 5">
    <name type="scientific">Pestalotiopsis fici (strain W106-1 / CGMCC3.15140)</name>
    <dbReference type="NCBI Taxonomy" id="1229662"/>
    <lineage>
        <taxon>Eukaryota</taxon>
        <taxon>Fungi</taxon>
        <taxon>Dikarya</taxon>
        <taxon>Ascomycota</taxon>
        <taxon>Pezizomycotina</taxon>
        <taxon>Sordariomycetes</taxon>
        <taxon>Xylariomycetidae</taxon>
        <taxon>Amphisphaeriales</taxon>
        <taxon>Sporocadaceae</taxon>
        <taxon>Pestalotiopsis</taxon>
    </lineage>
</organism>
<feature type="compositionally biased region" description="Low complexity" evidence="1">
    <location>
        <begin position="1"/>
        <end position="11"/>
    </location>
</feature>
<feature type="transmembrane region" description="Helical" evidence="2">
    <location>
        <begin position="177"/>
        <end position="198"/>
    </location>
</feature>
<feature type="transmembrane region" description="Helical" evidence="2">
    <location>
        <begin position="71"/>
        <end position="95"/>
    </location>
</feature>
<dbReference type="Proteomes" id="UP000030651">
    <property type="component" value="Unassembled WGS sequence"/>
</dbReference>